<dbReference type="EMBL" id="JAULSW010000003">
    <property type="protein sequence ID" value="KAK3387835.1"/>
    <property type="molecule type" value="Genomic_DNA"/>
</dbReference>
<dbReference type="AlphaFoldDB" id="A0AAE0U253"/>
<evidence type="ECO:0000313" key="2">
    <source>
        <dbReference type="Proteomes" id="UP001285441"/>
    </source>
</evidence>
<proteinExistence type="predicted"/>
<sequence>MKVQLERPSFNDETYHVRCDLQTLREACGCLLDTTNAPNGSFIYENPDSPATILAHYTIREFLESDCISAENSYYKITPNDPAPKEEFGRLFILCATDLQRDVVSSWESEDKLLLLDLATRLLVSEKEWIELDVACGFFDVSKHAKRPNFAALVDASDIMCSWAYELYRPFQVVWSSVQTISDAAFRLLNLLEADLRGLAGRYIQSLRILDCINGVITLEARSHSHKDGLRSYGPLLELKTTKAHAGSFPKSTYHARLKIY</sequence>
<accession>A0AAE0U253</accession>
<protein>
    <submittedName>
        <fullName evidence="1">Uncharacterized protein</fullName>
    </submittedName>
</protein>
<name>A0AAE0U253_9PEZI</name>
<organism evidence="1 2">
    <name type="scientific">Podospora didyma</name>
    <dbReference type="NCBI Taxonomy" id="330526"/>
    <lineage>
        <taxon>Eukaryota</taxon>
        <taxon>Fungi</taxon>
        <taxon>Dikarya</taxon>
        <taxon>Ascomycota</taxon>
        <taxon>Pezizomycotina</taxon>
        <taxon>Sordariomycetes</taxon>
        <taxon>Sordariomycetidae</taxon>
        <taxon>Sordariales</taxon>
        <taxon>Podosporaceae</taxon>
        <taxon>Podospora</taxon>
    </lineage>
</organism>
<comment type="caution">
    <text evidence="1">The sequence shown here is derived from an EMBL/GenBank/DDBJ whole genome shotgun (WGS) entry which is preliminary data.</text>
</comment>
<keyword evidence="2" id="KW-1185">Reference proteome</keyword>
<gene>
    <name evidence="1" type="ORF">B0H63DRAFT_542289</name>
</gene>
<evidence type="ECO:0000313" key="1">
    <source>
        <dbReference type="EMBL" id="KAK3387835.1"/>
    </source>
</evidence>
<reference evidence="1" key="1">
    <citation type="journal article" date="2023" name="Mol. Phylogenet. Evol.">
        <title>Genome-scale phylogeny and comparative genomics of the fungal order Sordariales.</title>
        <authorList>
            <person name="Hensen N."/>
            <person name="Bonometti L."/>
            <person name="Westerberg I."/>
            <person name="Brannstrom I.O."/>
            <person name="Guillou S."/>
            <person name="Cros-Aarteil S."/>
            <person name="Calhoun S."/>
            <person name="Haridas S."/>
            <person name="Kuo A."/>
            <person name="Mondo S."/>
            <person name="Pangilinan J."/>
            <person name="Riley R."/>
            <person name="LaButti K."/>
            <person name="Andreopoulos B."/>
            <person name="Lipzen A."/>
            <person name="Chen C."/>
            <person name="Yan M."/>
            <person name="Daum C."/>
            <person name="Ng V."/>
            <person name="Clum A."/>
            <person name="Steindorff A."/>
            <person name="Ohm R.A."/>
            <person name="Martin F."/>
            <person name="Silar P."/>
            <person name="Natvig D.O."/>
            <person name="Lalanne C."/>
            <person name="Gautier V."/>
            <person name="Ament-Velasquez S.L."/>
            <person name="Kruys A."/>
            <person name="Hutchinson M.I."/>
            <person name="Powell A.J."/>
            <person name="Barry K."/>
            <person name="Miller A.N."/>
            <person name="Grigoriev I.V."/>
            <person name="Debuchy R."/>
            <person name="Gladieux P."/>
            <person name="Hiltunen Thoren M."/>
            <person name="Johannesson H."/>
        </authorList>
    </citation>
    <scope>NUCLEOTIDE SEQUENCE</scope>
    <source>
        <strain evidence="1">CBS 232.78</strain>
    </source>
</reference>
<dbReference type="Proteomes" id="UP001285441">
    <property type="component" value="Unassembled WGS sequence"/>
</dbReference>
<reference evidence="1" key="2">
    <citation type="submission" date="2023-06" db="EMBL/GenBank/DDBJ databases">
        <authorList>
            <consortium name="Lawrence Berkeley National Laboratory"/>
            <person name="Haridas S."/>
            <person name="Hensen N."/>
            <person name="Bonometti L."/>
            <person name="Westerberg I."/>
            <person name="Brannstrom I.O."/>
            <person name="Guillou S."/>
            <person name="Cros-Aarteil S."/>
            <person name="Calhoun S."/>
            <person name="Kuo A."/>
            <person name="Mondo S."/>
            <person name="Pangilinan J."/>
            <person name="Riley R."/>
            <person name="LaButti K."/>
            <person name="Andreopoulos B."/>
            <person name="Lipzen A."/>
            <person name="Chen C."/>
            <person name="Yanf M."/>
            <person name="Daum C."/>
            <person name="Ng V."/>
            <person name="Clum A."/>
            <person name="Steindorff A."/>
            <person name="Ohm R."/>
            <person name="Martin F."/>
            <person name="Silar P."/>
            <person name="Natvig D."/>
            <person name="Lalanne C."/>
            <person name="Gautier V."/>
            <person name="Ament-velasquez S.L."/>
            <person name="Kruys A."/>
            <person name="Hutchinson M.I."/>
            <person name="Powell A.J."/>
            <person name="Barry K."/>
            <person name="Miller A.N."/>
            <person name="Grigoriev I.V."/>
            <person name="Debuchy R."/>
            <person name="Gladieux P."/>
            <person name="Thoren M.H."/>
            <person name="Johannesson H."/>
        </authorList>
    </citation>
    <scope>NUCLEOTIDE SEQUENCE</scope>
    <source>
        <strain evidence="1">CBS 232.78</strain>
    </source>
</reference>